<dbReference type="PANTHER" id="PTHR43542">
    <property type="entry name" value="METHYLTRANSFERASE"/>
    <property type="match status" value="1"/>
</dbReference>
<evidence type="ECO:0000313" key="4">
    <source>
        <dbReference type="EMBL" id="KAK9827285.1"/>
    </source>
</evidence>
<accession>A0AAW1R1A0</accession>
<dbReference type="Pfam" id="PF03602">
    <property type="entry name" value="Cons_hypoth95"/>
    <property type="match status" value="1"/>
</dbReference>
<proteinExistence type="predicted"/>
<dbReference type="AlphaFoldDB" id="A0AAW1R1A0"/>
<keyword evidence="1" id="KW-0489">Methyltransferase</keyword>
<evidence type="ECO:0000256" key="3">
    <source>
        <dbReference type="SAM" id="MobiDB-lite"/>
    </source>
</evidence>
<comment type="caution">
    <text evidence="4">The sequence shown here is derived from an EMBL/GenBank/DDBJ whole genome shotgun (WGS) entry which is preliminary data.</text>
</comment>
<name>A0AAW1R1A0_9CHLO</name>
<dbReference type="PANTHER" id="PTHR43542:SF1">
    <property type="entry name" value="METHYLTRANSFERASE"/>
    <property type="match status" value="1"/>
</dbReference>
<dbReference type="InterPro" id="IPR029063">
    <property type="entry name" value="SAM-dependent_MTases_sf"/>
</dbReference>
<keyword evidence="5" id="KW-1185">Reference proteome</keyword>
<dbReference type="SUPFAM" id="SSF53335">
    <property type="entry name" value="S-adenosyl-L-methionine-dependent methyltransferases"/>
    <property type="match status" value="1"/>
</dbReference>
<organism evidence="4 5">
    <name type="scientific">Elliptochloris bilobata</name>
    <dbReference type="NCBI Taxonomy" id="381761"/>
    <lineage>
        <taxon>Eukaryota</taxon>
        <taxon>Viridiplantae</taxon>
        <taxon>Chlorophyta</taxon>
        <taxon>core chlorophytes</taxon>
        <taxon>Trebouxiophyceae</taxon>
        <taxon>Trebouxiophyceae incertae sedis</taxon>
        <taxon>Elliptochloris clade</taxon>
        <taxon>Elliptochloris</taxon>
    </lineage>
</organism>
<dbReference type="GO" id="GO:0031167">
    <property type="term" value="P:rRNA methylation"/>
    <property type="evidence" value="ECO:0007669"/>
    <property type="project" value="InterPro"/>
</dbReference>
<protein>
    <submittedName>
        <fullName evidence="4">Uncharacterized protein</fullName>
    </submittedName>
</protein>
<dbReference type="InterPro" id="IPR004398">
    <property type="entry name" value="RNA_MeTrfase_RsmD"/>
</dbReference>
<keyword evidence="2" id="KW-0808">Transferase</keyword>
<evidence type="ECO:0000256" key="2">
    <source>
        <dbReference type="ARBA" id="ARBA00022679"/>
    </source>
</evidence>
<feature type="region of interest" description="Disordered" evidence="3">
    <location>
        <begin position="1"/>
        <end position="49"/>
    </location>
</feature>
<feature type="compositionally biased region" description="Acidic residues" evidence="3">
    <location>
        <begin position="29"/>
        <end position="38"/>
    </location>
</feature>
<evidence type="ECO:0000313" key="5">
    <source>
        <dbReference type="Proteomes" id="UP001445335"/>
    </source>
</evidence>
<feature type="region of interest" description="Disordered" evidence="3">
    <location>
        <begin position="107"/>
        <end position="132"/>
    </location>
</feature>
<dbReference type="Gene3D" id="3.40.50.150">
    <property type="entry name" value="Vaccinia Virus protein VP39"/>
    <property type="match status" value="1"/>
</dbReference>
<dbReference type="GO" id="GO:0008168">
    <property type="term" value="F:methyltransferase activity"/>
    <property type="evidence" value="ECO:0007669"/>
    <property type="project" value="UniProtKB-KW"/>
</dbReference>
<gene>
    <name evidence="4" type="ORF">WJX81_000148</name>
</gene>
<dbReference type="EMBL" id="JALJOU010000059">
    <property type="protein sequence ID" value="KAK9827285.1"/>
    <property type="molecule type" value="Genomic_DNA"/>
</dbReference>
<sequence length="336" mass="35795">MDRLEALRELAADPPSDRDGGGGNSKFDGEEDDLEGEGEFVGGSSGEVTEEVYNINSGWSLEVLEASDDAEESDNGDDDLVFGVGEDTGMAAESVLRSIPIHRLRALEKQQSDANDSNKATRANARRRRASEHKVHKRLRIVGGATAGKLLLSGRGETTRPMMEKVRSAVFDMLAAAGGRAGALPSGSRWLDLFAGTGSVGLEALSRGAGHCRFIELDHWVVSNVLSPNIAACGAEESAAVHTGKAEDFLRRACATPGFCDSAFDYVSVCPPYLKVSYPELFGLLEGSPLLHPRSVVVVEYPQALAREIPAALGPLARVRDRKYGRTLVAVFGPGA</sequence>
<feature type="compositionally biased region" description="Basic and acidic residues" evidence="3">
    <location>
        <begin position="1"/>
        <end position="20"/>
    </location>
</feature>
<evidence type="ECO:0000256" key="1">
    <source>
        <dbReference type="ARBA" id="ARBA00022603"/>
    </source>
</evidence>
<reference evidence="4 5" key="1">
    <citation type="journal article" date="2024" name="Nat. Commun.">
        <title>Phylogenomics reveals the evolutionary origins of lichenization in chlorophyte algae.</title>
        <authorList>
            <person name="Puginier C."/>
            <person name="Libourel C."/>
            <person name="Otte J."/>
            <person name="Skaloud P."/>
            <person name="Haon M."/>
            <person name="Grisel S."/>
            <person name="Petersen M."/>
            <person name="Berrin J.G."/>
            <person name="Delaux P.M."/>
            <person name="Dal Grande F."/>
            <person name="Keller J."/>
        </authorList>
    </citation>
    <scope>NUCLEOTIDE SEQUENCE [LARGE SCALE GENOMIC DNA]</scope>
    <source>
        <strain evidence="4 5">SAG 245.80</strain>
    </source>
</reference>
<dbReference type="Proteomes" id="UP001445335">
    <property type="component" value="Unassembled WGS sequence"/>
</dbReference>